<keyword evidence="4 7" id="KW-1133">Transmembrane helix</keyword>
<feature type="transmembrane region" description="Helical" evidence="7">
    <location>
        <begin position="39"/>
        <end position="62"/>
    </location>
</feature>
<evidence type="ECO:0000256" key="7">
    <source>
        <dbReference type="SAM" id="Phobius"/>
    </source>
</evidence>
<evidence type="ECO:0000256" key="5">
    <source>
        <dbReference type="ARBA" id="ARBA00023136"/>
    </source>
</evidence>
<evidence type="ECO:0000256" key="2">
    <source>
        <dbReference type="ARBA" id="ARBA00022692"/>
    </source>
</evidence>
<dbReference type="RefSeq" id="WP_203999720.1">
    <property type="nucleotide sequence ID" value="NZ_BOPG01000037.1"/>
</dbReference>
<evidence type="ECO:0000313" key="10">
    <source>
        <dbReference type="Proteomes" id="UP000612585"/>
    </source>
</evidence>
<evidence type="ECO:0000256" key="1">
    <source>
        <dbReference type="ARBA" id="ARBA00004141"/>
    </source>
</evidence>
<feature type="domain" description="TM2" evidence="8">
    <location>
        <begin position="10"/>
        <end position="58"/>
    </location>
</feature>
<reference evidence="9" key="1">
    <citation type="submission" date="2021-01" db="EMBL/GenBank/DDBJ databases">
        <title>Whole genome shotgun sequence of Virgisporangium aurantiacum NBRC 16421.</title>
        <authorList>
            <person name="Komaki H."/>
            <person name="Tamura T."/>
        </authorList>
    </citation>
    <scope>NUCLEOTIDE SEQUENCE</scope>
    <source>
        <strain evidence="9">NBRC 16421</strain>
    </source>
</reference>
<dbReference type="EMBL" id="BOPG01000037">
    <property type="protein sequence ID" value="GIJ58655.1"/>
    <property type="molecule type" value="Genomic_DNA"/>
</dbReference>
<dbReference type="Proteomes" id="UP000612585">
    <property type="component" value="Unassembled WGS sequence"/>
</dbReference>
<comment type="caution">
    <text evidence="9">The sequence shown here is derived from an EMBL/GenBank/DDBJ whole genome shotgun (WGS) entry which is preliminary data.</text>
</comment>
<keyword evidence="3" id="KW-0732">Signal</keyword>
<evidence type="ECO:0000256" key="4">
    <source>
        <dbReference type="ARBA" id="ARBA00022989"/>
    </source>
</evidence>
<dbReference type="AlphaFoldDB" id="A0A8J3ZBI8"/>
<keyword evidence="10" id="KW-1185">Reference proteome</keyword>
<sequence>MTTTATQTGQKSWVVALVLCLFLGMLGAHRFYAGKIGTGILQILTFGGLGLWVLIDLIMILVGKFADKDGNALAR</sequence>
<keyword evidence="2 7" id="KW-0812">Transmembrane</keyword>
<keyword evidence="6" id="KW-0325">Glycoprotein</keyword>
<name>A0A8J3ZBI8_9ACTN</name>
<feature type="transmembrane region" description="Helical" evidence="7">
    <location>
        <begin position="12"/>
        <end position="33"/>
    </location>
</feature>
<dbReference type="InterPro" id="IPR050932">
    <property type="entry name" value="TM2D1-3-like"/>
</dbReference>
<gene>
    <name evidence="9" type="ORF">Vau01_061710</name>
</gene>
<accession>A0A8J3ZBI8</accession>
<dbReference type="GO" id="GO:0016020">
    <property type="term" value="C:membrane"/>
    <property type="evidence" value="ECO:0007669"/>
    <property type="project" value="UniProtKB-SubCell"/>
</dbReference>
<evidence type="ECO:0000256" key="3">
    <source>
        <dbReference type="ARBA" id="ARBA00022729"/>
    </source>
</evidence>
<dbReference type="InterPro" id="IPR007829">
    <property type="entry name" value="TM2"/>
</dbReference>
<protein>
    <recommendedName>
        <fullName evidence="8">TM2 domain-containing protein</fullName>
    </recommendedName>
</protein>
<comment type="subcellular location">
    <subcellularLocation>
        <location evidence="1">Membrane</location>
        <topology evidence="1">Multi-pass membrane protein</topology>
    </subcellularLocation>
</comment>
<evidence type="ECO:0000313" key="9">
    <source>
        <dbReference type="EMBL" id="GIJ58655.1"/>
    </source>
</evidence>
<dbReference type="Pfam" id="PF05154">
    <property type="entry name" value="TM2"/>
    <property type="match status" value="1"/>
</dbReference>
<dbReference type="PANTHER" id="PTHR21016">
    <property type="entry name" value="BETA-AMYLOID BINDING PROTEIN-RELATED"/>
    <property type="match status" value="1"/>
</dbReference>
<proteinExistence type="predicted"/>
<dbReference type="PANTHER" id="PTHR21016:SF7">
    <property type="entry name" value="TM2 DOMAIN-CONTAINING PROTEIN 3"/>
    <property type="match status" value="1"/>
</dbReference>
<keyword evidence="5 7" id="KW-0472">Membrane</keyword>
<evidence type="ECO:0000259" key="8">
    <source>
        <dbReference type="Pfam" id="PF05154"/>
    </source>
</evidence>
<evidence type="ECO:0000256" key="6">
    <source>
        <dbReference type="ARBA" id="ARBA00023180"/>
    </source>
</evidence>
<organism evidence="9 10">
    <name type="scientific">Virgisporangium aurantiacum</name>
    <dbReference type="NCBI Taxonomy" id="175570"/>
    <lineage>
        <taxon>Bacteria</taxon>
        <taxon>Bacillati</taxon>
        <taxon>Actinomycetota</taxon>
        <taxon>Actinomycetes</taxon>
        <taxon>Micromonosporales</taxon>
        <taxon>Micromonosporaceae</taxon>
        <taxon>Virgisporangium</taxon>
    </lineage>
</organism>